<sequence>MRIIYTLSIILLLTIEAKSQERTTPNPGGDPVAKIIKFYPNPATSFITFDFQRSYDKSYTLQIFNLPGKKVHEVSDITPKTVVNLTDFFRGIYIFQLRDKAGRLIEAGKFQVSK</sequence>
<dbReference type="AlphaFoldDB" id="A0A3B7MWX4"/>
<accession>A0A3B7MWX4</accession>
<dbReference type="KEGG" id="pseg:D3H65_27765"/>
<evidence type="ECO:0000313" key="3">
    <source>
        <dbReference type="Proteomes" id="UP000263900"/>
    </source>
</evidence>
<dbReference type="RefSeq" id="WP_119053424.1">
    <property type="nucleotide sequence ID" value="NZ_CP032157.1"/>
</dbReference>
<proteinExistence type="predicted"/>
<dbReference type="NCBIfam" id="TIGR04183">
    <property type="entry name" value="Por_Secre_tail"/>
    <property type="match status" value="1"/>
</dbReference>
<protein>
    <submittedName>
        <fullName evidence="2">T9SS C-terminal target domain-containing protein</fullName>
    </submittedName>
</protein>
<dbReference type="Proteomes" id="UP000263900">
    <property type="component" value="Chromosome"/>
</dbReference>
<organism evidence="2 3">
    <name type="scientific">Paraflavitalea soli</name>
    <dbReference type="NCBI Taxonomy" id="2315862"/>
    <lineage>
        <taxon>Bacteria</taxon>
        <taxon>Pseudomonadati</taxon>
        <taxon>Bacteroidota</taxon>
        <taxon>Chitinophagia</taxon>
        <taxon>Chitinophagales</taxon>
        <taxon>Chitinophagaceae</taxon>
        <taxon>Paraflavitalea</taxon>
    </lineage>
</organism>
<keyword evidence="3" id="KW-1185">Reference proteome</keyword>
<dbReference type="Pfam" id="PF18962">
    <property type="entry name" value="Por_Secre_tail"/>
    <property type="match status" value="1"/>
</dbReference>
<evidence type="ECO:0000259" key="1">
    <source>
        <dbReference type="Pfam" id="PF18962"/>
    </source>
</evidence>
<dbReference type="InterPro" id="IPR026444">
    <property type="entry name" value="Secre_tail"/>
</dbReference>
<gene>
    <name evidence="2" type="ORF">D3H65_27765</name>
</gene>
<dbReference type="OrthoDB" id="667194at2"/>
<name>A0A3B7MWX4_9BACT</name>
<dbReference type="EMBL" id="CP032157">
    <property type="protein sequence ID" value="AXY77550.1"/>
    <property type="molecule type" value="Genomic_DNA"/>
</dbReference>
<feature type="domain" description="Secretion system C-terminal sorting" evidence="1">
    <location>
        <begin position="39"/>
        <end position="103"/>
    </location>
</feature>
<reference evidence="2 3" key="1">
    <citation type="submission" date="2018-09" db="EMBL/GenBank/DDBJ databases">
        <title>Genome sequencing of strain 6GH32-13.</title>
        <authorList>
            <person name="Weon H.-Y."/>
            <person name="Heo J."/>
            <person name="Kwon S.-W."/>
        </authorList>
    </citation>
    <scope>NUCLEOTIDE SEQUENCE [LARGE SCALE GENOMIC DNA]</scope>
    <source>
        <strain evidence="2 3">5GH32-13</strain>
    </source>
</reference>
<evidence type="ECO:0000313" key="2">
    <source>
        <dbReference type="EMBL" id="AXY77550.1"/>
    </source>
</evidence>